<dbReference type="Proteomes" id="UP001143856">
    <property type="component" value="Unassembled WGS sequence"/>
</dbReference>
<keyword evidence="2" id="KW-1185">Reference proteome</keyword>
<reference evidence="1" key="1">
    <citation type="submission" date="2022-10" db="EMBL/GenBank/DDBJ databases">
        <title>Genome Sequence of Xylaria curta.</title>
        <authorList>
            <person name="Buettner E."/>
        </authorList>
    </citation>
    <scope>NUCLEOTIDE SEQUENCE</scope>
    <source>
        <strain evidence="1">Babe10</strain>
    </source>
</reference>
<sequence length="1891" mass="212036">MARKPTCTSWDHQYNTLRREDLFRNPPKDHSAYPLLQQAVNPHIESFDAVFADDGLLARGLADIGTRVFLDGDDRTPAESRNKLSIRYKSVHLQKSLLPPNNKFATKREILPAECRERHVSYRGKLSATFEYKINDGDAKEFTREIGVLPIMVKSSHCHLRGNSPAQLVARKEESEELGGYFIVNGIEKIIRLLLLNRRNFPLAINRPSFTNRGPTYTPFGIILRSVRPDETSQTNVLHYLNDGNVTFRFSWRKNEYLVPVMMILKALVETNDREIFEGLVGSPDSKGIQNTFLTDRVELLLRTYKTYGVYTLAQTRAYLGEKFRPVLGVPDTLSNYEVGTEFLRRVVLVHLGNINVTDEQDSDKFRLLLLMIRKLYALVAGDCAVDNPDAVQNQEILLGGFLYGQIIKERLDELISAGLRLGLREYFRRASSRSFTSDDFTKDFPIKIFQKTNENVGNALEYFLSTGNLSSPSGLDLQQVSGFTVVAEKLNFLRFISHFRMVHRGSFFAQLKTTTVRKLLPESWGFLCPVHTPDGSPCGLLNHLAHKCKIMTGSVDATTIPQLAAELGVVDTSSAATDESVVVTLNGRILGWCKPSESRRIADTFRYWKVEGSHGIPLQLEIGYVPASNGGTYPGIYMSAEPSRMVRPTKYLPLEKEDFVGTLEQPYMSIACTEQEVVSGESTHVEFDPTNILSILANMTPFSDFNQSPRNMYQCQMGKQTMGTPATALAYRTDNKMYRLQTGQTPVVRSPLHNAYGFDNFPNGTNAVVAVISYTGYDMDDAMILNKSAHERGFGHGTIYKTKKYTLKEESRSKSTKNVTKLFGFAPGSTVKAWTQTMLDEDGLPHVGRAVQEGDVIFAYHTVSADYSGNLVNRDGVTKYEKYKDSEQAFIEEVRIIGSELGNEPAQTISIKFRIPRSPIIGDKFSSRHGQKGVCSQKWPAIDMPFSESGIQPDIIINPHAFPSRMTIGMFVESLAGKAGALHGLAQDSTPFRFDEENPAADYFGHQLMKAGYNYHGNEPMYSGITGQELAADIYIGVVYYQRLRHMVNDKYQVRTTGPVVATTGQPIKGRKRGGGIRVGEMERDALLAHGTAFLLQDRLLNCSDYTPTWVCRKCGSFLSVQPTVTPFGGKKKVVNTVRCRNCARRLDQIPDIEVSKLKGEIWEDGQGNQWVGGEETTKVAVPGALKYLDVELAAMGVKLRYQVDSKDVIRRGRLIQKTPEGVGLNNKHLPALMATEARFVRPLCMSAMGSIYAFVLLVSLLLARGLANVCNVKVYDYGHSTNLRIRKRDFDQSSVVGSLPLIDGHPQPRLNIRDLEKDHDLWNLYILALSWMQYTSQDSPFSWYQIAGIHGAPGLTWGDVAPLPGNDNIGYCHHVSILFPTWHRPYLVLYEQTMYNIVQYIASLWPPKDLDRVQKAAKRFRIPYWDWAITPPDGESVLPLSIGSSSAMNVSGPNGIQSISNPLFSFAFKPFNGSIFPDSPYNKWNETKRAPYPTSDPNAISNNSFVAASLDNHLPSYQQRLYNLFVNYPNYTHFSNEGWIAQNANGTYDSIESLHDSVHTIGGGGWGHLAIIAYSAFDPLFFLHHANVDRIFAMWQIIHNDTYVVPTAAIYASHTQNQGDIEDIQTPLKPFFVNDTSFWTSDMVRNPETFGYTYTEVTNKTREEVIATVNRLYTDYTPATIALRNNQGHSFHEDQSIDDQTPEIITEQDFQNSMIMAWHHRSKGHLPMDAVFKADSNGKSYREWIANIEVNKHALNSSFLIYLFLGKVSDDSTSWQNCDGLVGSLGVFAGHGRPMRAENAKITGTVPLTSALVRMTADRRILSLDPEDIEPFLRSTLQLRIALVNGTVVRFSEVDGLRISIISSIVTVPTTVAELPKWGEIETNFEVVA</sequence>
<comment type="caution">
    <text evidence="1">The sequence shown here is derived from an EMBL/GenBank/DDBJ whole genome shotgun (WGS) entry which is preliminary data.</text>
</comment>
<proteinExistence type="predicted"/>
<dbReference type="EMBL" id="JAPDGR010001222">
    <property type="protein sequence ID" value="KAJ2984809.1"/>
    <property type="molecule type" value="Genomic_DNA"/>
</dbReference>
<accession>A0ACC1NZP9</accession>
<protein>
    <submittedName>
        <fullName evidence="1">Uncharacterized protein</fullName>
    </submittedName>
</protein>
<name>A0ACC1NZP9_9PEZI</name>
<organism evidence="1 2">
    <name type="scientific">Xylaria curta</name>
    <dbReference type="NCBI Taxonomy" id="42375"/>
    <lineage>
        <taxon>Eukaryota</taxon>
        <taxon>Fungi</taxon>
        <taxon>Dikarya</taxon>
        <taxon>Ascomycota</taxon>
        <taxon>Pezizomycotina</taxon>
        <taxon>Sordariomycetes</taxon>
        <taxon>Xylariomycetidae</taxon>
        <taxon>Xylariales</taxon>
        <taxon>Xylariaceae</taxon>
        <taxon>Xylaria</taxon>
    </lineage>
</organism>
<evidence type="ECO:0000313" key="2">
    <source>
        <dbReference type="Proteomes" id="UP001143856"/>
    </source>
</evidence>
<gene>
    <name evidence="1" type="ORF">NUW58_g5866</name>
</gene>
<evidence type="ECO:0000313" key="1">
    <source>
        <dbReference type="EMBL" id="KAJ2984809.1"/>
    </source>
</evidence>